<comment type="similarity">
    <text evidence="2">Belongs to the SPF27 family.</text>
</comment>
<dbReference type="GO" id="GO:0071013">
    <property type="term" value="C:catalytic step 2 spliceosome"/>
    <property type="evidence" value="ECO:0007669"/>
    <property type="project" value="TreeGrafter"/>
</dbReference>
<dbReference type="GO" id="GO:0000974">
    <property type="term" value="C:Prp19 complex"/>
    <property type="evidence" value="ECO:0007669"/>
    <property type="project" value="TreeGrafter"/>
</dbReference>
<keyword evidence="6" id="KW-0508">mRNA splicing</keyword>
<sequence>MVEKSTMLALPSSGASYSAASENDKNNLVDALPYLDTDFNEDDRQAALQLIENECRSFRPTKNYLKFLPVVDFDAFLTPCLIKENARMSKKQEMQKLDMSRCELSCPSTSGRQGDKTSWRKAIRNAQAQNEHLLLRNLNLELMEEYAPEILLRGNRVLEKQLNVEEKRLRKVKEDIMNLHSCRRQMQLEAGQKLKELEEKWVNMVTKNYKMELTCGELEAENETRAKKAKLL</sequence>
<organism evidence="8 9">
    <name type="scientific">Syphacia muris</name>
    <dbReference type="NCBI Taxonomy" id="451379"/>
    <lineage>
        <taxon>Eukaryota</taxon>
        <taxon>Metazoa</taxon>
        <taxon>Ecdysozoa</taxon>
        <taxon>Nematoda</taxon>
        <taxon>Chromadorea</taxon>
        <taxon>Rhabditida</taxon>
        <taxon>Spirurina</taxon>
        <taxon>Oxyuridomorpha</taxon>
        <taxon>Oxyuroidea</taxon>
        <taxon>Oxyuridae</taxon>
        <taxon>Syphacia</taxon>
    </lineage>
</organism>
<evidence type="ECO:0000256" key="7">
    <source>
        <dbReference type="ARBA" id="ARBA00023242"/>
    </source>
</evidence>
<evidence type="ECO:0000313" key="8">
    <source>
        <dbReference type="Proteomes" id="UP000046393"/>
    </source>
</evidence>
<dbReference type="GO" id="GO:0008380">
    <property type="term" value="P:RNA splicing"/>
    <property type="evidence" value="ECO:0007669"/>
    <property type="project" value="UniProtKB-KW"/>
</dbReference>
<dbReference type="GO" id="GO:0006397">
    <property type="term" value="P:mRNA processing"/>
    <property type="evidence" value="ECO:0007669"/>
    <property type="project" value="UniProtKB-KW"/>
</dbReference>
<evidence type="ECO:0000256" key="4">
    <source>
        <dbReference type="ARBA" id="ARBA00022664"/>
    </source>
</evidence>
<evidence type="ECO:0000313" key="9">
    <source>
        <dbReference type="WBParaSite" id="SMUV_0000981601-mRNA-1"/>
    </source>
</evidence>
<accession>A0A0N5AXY2</accession>
<dbReference type="PANTHER" id="PTHR13296:SF0">
    <property type="entry name" value="PRE-MRNA-SPLICING FACTOR SPF27"/>
    <property type="match status" value="1"/>
</dbReference>
<dbReference type="Pfam" id="PF05700">
    <property type="entry name" value="BCAS2"/>
    <property type="match status" value="1"/>
</dbReference>
<evidence type="ECO:0000256" key="3">
    <source>
        <dbReference type="ARBA" id="ARBA00014158"/>
    </source>
</evidence>
<dbReference type="WBParaSite" id="SMUV_0000981601-mRNA-1">
    <property type="protein sequence ID" value="SMUV_0000981601-mRNA-1"/>
    <property type="gene ID" value="SMUV_0000981601"/>
</dbReference>
<evidence type="ECO:0000256" key="2">
    <source>
        <dbReference type="ARBA" id="ARBA00010788"/>
    </source>
</evidence>
<dbReference type="AlphaFoldDB" id="A0A0N5AXY2"/>
<keyword evidence="4" id="KW-0507">mRNA processing</keyword>
<evidence type="ECO:0000256" key="1">
    <source>
        <dbReference type="ARBA" id="ARBA00004123"/>
    </source>
</evidence>
<dbReference type="STRING" id="451379.A0A0N5AXY2"/>
<dbReference type="GO" id="GO:0071011">
    <property type="term" value="C:precatalytic spliceosome"/>
    <property type="evidence" value="ECO:0007669"/>
    <property type="project" value="TreeGrafter"/>
</dbReference>
<keyword evidence="5" id="KW-0747">Spliceosome</keyword>
<dbReference type="PANTHER" id="PTHR13296">
    <property type="entry name" value="BCAS2 PROTEIN"/>
    <property type="match status" value="1"/>
</dbReference>
<dbReference type="Proteomes" id="UP000046393">
    <property type="component" value="Unplaced"/>
</dbReference>
<reference evidence="9" key="1">
    <citation type="submission" date="2017-02" db="UniProtKB">
        <authorList>
            <consortium name="WormBaseParasite"/>
        </authorList>
    </citation>
    <scope>IDENTIFICATION</scope>
</reference>
<evidence type="ECO:0000256" key="5">
    <source>
        <dbReference type="ARBA" id="ARBA00022728"/>
    </source>
</evidence>
<evidence type="ECO:0000256" key="6">
    <source>
        <dbReference type="ARBA" id="ARBA00023187"/>
    </source>
</evidence>
<dbReference type="InterPro" id="IPR008409">
    <property type="entry name" value="SPF27"/>
</dbReference>
<keyword evidence="7" id="KW-0539">Nucleus</keyword>
<comment type="subcellular location">
    <subcellularLocation>
        <location evidence="1">Nucleus</location>
    </subcellularLocation>
</comment>
<protein>
    <recommendedName>
        <fullName evidence="3">Pre-mRNA-splicing factor SPF27</fullName>
    </recommendedName>
</protein>
<keyword evidence="8" id="KW-1185">Reference proteome</keyword>
<proteinExistence type="inferred from homology"/>
<name>A0A0N5AXY2_9BILA</name>